<gene>
    <name evidence="2" type="ORF">F0M18_07470</name>
</gene>
<evidence type="ECO:0000259" key="1">
    <source>
        <dbReference type="Pfam" id="PF12973"/>
    </source>
</evidence>
<dbReference type="EMBL" id="VTUX01000003">
    <property type="protein sequence ID" value="KAA1192502.1"/>
    <property type="molecule type" value="Genomic_DNA"/>
</dbReference>
<sequence length="172" mass="18916">MSQQEQSAVAAVTLPKIPSWDTDTLHVGADELDYVTIAEGVEVKVVHVDLNQGIWIVFNRFHPGAKVPAHYHSGQVYAVTLEGRWSYKESPEAVNEPGSYLFEPAGCTHTIEIPQDQEGPTVVWFAVHGVNVQLQDDGELDMVVDARTMLEGYRMLLGAMGKPAPKTLVFGE</sequence>
<feature type="domain" description="ChrR-like cupin" evidence="1">
    <location>
        <begin position="26"/>
        <end position="118"/>
    </location>
</feature>
<dbReference type="InterPro" id="IPR025979">
    <property type="entry name" value="ChrR-like_cupin_dom"/>
</dbReference>
<dbReference type="RefSeq" id="WP_149610795.1">
    <property type="nucleotide sequence ID" value="NZ_VTUX01000003.1"/>
</dbReference>
<dbReference type="SUPFAM" id="SSF51182">
    <property type="entry name" value="RmlC-like cupins"/>
    <property type="match status" value="1"/>
</dbReference>
<accession>A0A5B0WZL8</accession>
<dbReference type="InterPro" id="IPR014710">
    <property type="entry name" value="RmlC-like_jellyroll"/>
</dbReference>
<reference evidence="2 3" key="1">
    <citation type="submission" date="2019-09" db="EMBL/GenBank/DDBJ databases">
        <authorList>
            <person name="Chen X.-Y."/>
        </authorList>
    </citation>
    <scope>NUCLEOTIDE SEQUENCE [LARGE SCALE GENOMIC DNA]</scope>
    <source>
        <strain evidence="2 3">NY5</strain>
    </source>
</reference>
<dbReference type="Gene3D" id="2.60.120.10">
    <property type="entry name" value="Jelly Rolls"/>
    <property type="match status" value="1"/>
</dbReference>
<proteinExistence type="predicted"/>
<evidence type="ECO:0000313" key="2">
    <source>
        <dbReference type="EMBL" id="KAA1192502.1"/>
    </source>
</evidence>
<dbReference type="InterPro" id="IPR011051">
    <property type="entry name" value="RmlC_Cupin_sf"/>
</dbReference>
<evidence type="ECO:0000313" key="3">
    <source>
        <dbReference type="Proteomes" id="UP000323708"/>
    </source>
</evidence>
<comment type="caution">
    <text evidence="2">The sequence shown here is derived from an EMBL/GenBank/DDBJ whole genome shotgun (WGS) entry which is preliminary data.</text>
</comment>
<organism evidence="2 3">
    <name type="scientific">Pseudohalioglobus sediminis</name>
    <dbReference type="NCBI Taxonomy" id="2606449"/>
    <lineage>
        <taxon>Bacteria</taxon>
        <taxon>Pseudomonadati</taxon>
        <taxon>Pseudomonadota</taxon>
        <taxon>Gammaproteobacteria</taxon>
        <taxon>Cellvibrionales</taxon>
        <taxon>Halieaceae</taxon>
        <taxon>Pseudohalioglobus</taxon>
    </lineage>
</organism>
<dbReference type="AlphaFoldDB" id="A0A5B0WZL8"/>
<protein>
    <submittedName>
        <fullName evidence="2">Cupin</fullName>
    </submittedName>
</protein>
<dbReference type="CDD" id="cd20302">
    <property type="entry name" value="cupin_DAD"/>
    <property type="match status" value="1"/>
</dbReference>
<dbReference type="Pfam" id="PF12973">
    <property type="entry name" value="Cupin_7"/>
    <property type="match status" value="1"/>
</dbReference>
<keyword evidence="3" id="KW-1185">Reference proteome</keyword>
<name>A0A5B0WZL8_9GAMM</name>
<dbReference type="Proteomes" id="UP000323708">
    <property type="component" value="Unassembled WGS sequence"/>
</dbReference>